<evidence type="ECO:0000313" key="2">
    <source>
        <dbReference type="Proteomes" id="UP000190626"/>
    </source>
</evidence>
<dbReference type="Pfam" id="PF09932">
    <property type="entry name" value="DUF2164"/>
    <property type="match status" value="1"/>
</dbReference>
<dbReference type="Proteomes" id="UP000190626">
    <property type="component" value="Unassembled WGS sequence"/>
</dbReference>
<dbReference type="RefSeq" id="WP_079409060.1">
    <property type="nucleotide sequence ID" value="NZ_MBTG01000001.1"/>
</dbReference>
<comment type="caution">
    <text evidence="1">The sequence shown here is derived from an EMBL/GenBank/DDBJ whole genome shotgun (WGS) entry which is preliminary data.</text>
</comment>
<evidence type="ECO:0008006" key="3">
    <source>
        <dbReference type="Google" id="ProtNLM"/>
    </source>
</evidence>
<name>A0A1V4HT07_9BACL</name>
<accession>A0A1V4HT07</accession>
<sequence>MLKLKLEKEQKNELVSRVQDYFYKERSEEIGELSAEFLIDYMIAELGPYIYNQAIQDALKLVGDKMVALEDDLHAIEKPITFNRR</sequence>
<dbReference type="InterPro" id="IPR018680">
    <property type="entry name" value="DUF2164"/>
</dbReference>
<keyword evidence="2" id="KW-1185">Reference proteome</keyword>
<dbReference type="OrthoDB" id="573733at2"/>
<dbReference type="STRING" id="1469647.BC351_02160"/>
<organism evidence="1 2">
    <name type="scientific">Paenibacillus ferrarius</name>
    <dbReference type="NCBI Taxonomy" id="1469647"/>
    <lineage>
        <taxon>Bacteria</taxon>
        <taxon>Bacillati</taxon>
        <taxon>Bacillota</taxon>
        <taxon>Bacilli</taxon>
        <taxon>Bacillales</taxon>
        <taxon>Paenibacillaceae</taxon>
        <taxon>Paenibacillus</taxon>
    </lineage>
</organism>
<proteinExistence type="predicted"/>
<reference evidence="2" key="1">
    <citation type="submission" date="2016-07" db="EMBL/GenBank/DDBJ databases">
        <authorList>
            <person name="Florea S."/>
            <person name="Webb J.S."/>
            <person name="Jaromczyk J."/>
            <person name="Schardl C.L."/>
        </authorList>
    </citation>
    <scope>NUCLEOTIDE SEQUENCE [LARGE SCALE GENOMIC DNA]</scope>
    <source>
        <strain evidence="2">CY1</strain>
    </source>
</reference>
<dbReference type="EMBL" id="MBTG01000001">
    <property type="protein sequence ID" value="OPH62064.1"/>
    <property type="molecule type" value="Genomic_DNA"/>
</dbReference>
<dbReference type="AlphaFoldDB" id="A0A1V4HT07"/>
<protein>
    <recommendedName>
        <fullName evidence="3">DUF2164 domain-containing protein</fullName>
    </recommendedName>
</protein>
<evidence type="ECO:0000313" key="1">
    <source>
        <dbReference type="EMBL" id="OPH62064.1"/>
    </source>
</evidence>
<gene>
    <name evidence="1" type="ORF">BC351_02160</name>
</gene>